<reference evidence="1" key="1">
    <citation type="submission" date="2019-10" db="EMBL/GenBank/DDBJ databases">
        <title>Conservation and host-specific expression of non-tandemly repeated heterogenous ribosome RNA gene in arbuscular mycorrhizal fungi.</title>
        <authorList>
            <person name="Maeda T."/>
            <person name="Kobayashi Y."/>
            <person name="Nakagawa T."/>
            <person name="Ezawa T."/>
            <person name="Yamaguchi K."/>
            <person name="Bino T."/>
            <person name="Nishimoto Y."/>
            <person name="Shigenobu S."/>
            <person name="Kawaguchi M."/>
        </authorList>
    </citation>
    <scope>NUCLEOTIDE SEQUENCE</scope>
    <source>
        <strain evidence="1">HR1</strain>
    </source>
</reference>
<sequence>MQMLHSYYSCSFGRDILMVINFQDAWKNFDGFSTDMNTKFVLRWVSAVFRVSERGNLMAFSKDGQKNAREYLENEFLFNKTCVEIRWFESLNWNFGKLIYSFRNFGRVLFNNYKRGLRLVAALLVTFDANFVNEFNDKV</sequence>
<evidence type="ECO:0000313" key="1">
    <source>
        <dbReference type="EMBL" id="GES73842.1"/>
    </source>
</evidence>
<dbReference type="EMBL" id="BLAL01000011">
    <property type="protein sequence ID" value="GES73842.1"/>
    <property type="molecule type" value="Genomic_DNA"/>
</dbReference>
<gene>
    <name evidence="1" type="ORF">RCL2_000135300</name>
</gene>
<protein>
    <submittedName>
        <fullName evidence="1">Uncharacterized protein</fullName>
    </submittedName>
</protein>
<organism evidence="1 2">
    <name type="scientific">Rhizophagus clarus</name>
    <dbReference type="NCBI Taxonomy" id="94130"/>
    <lineage>
        <taxon>Eukaryota</taxon>
        <taxon>Fungi</taxon>
        <taxon>Fungi incertae sedis</taxon>
        <taxon>Mucoromycota</taxon>
        <taxon>Glomeromycotina</taxon>
        <taxon>Glomeromycetes</taxon>
        <taxon>Glomerales</taxon>
        <taxon>Glomeraceae</taxon>
        <taxon>Rhizophagus</taxon>
    </lineage>
</organism>
<accession>A0A8H3KQ91</accession>
<dbReference type="Proteomes" id="UP000615446">
    <property type="component" value="Unassembled WGS sequence"/>
</dbReference>
<proteinExistence type="predicted"/>
<dbReference type="AlphaFoldDB" id="A0A8H3KQ91"/>
<comment type="caution">
    <text evidence="1">The sequence shown here is derived from an EMBL/GenBank/DDBJ whole genome shotgun (WGS) entry which is preliminary data.</text>
</comment>
<evidence type="ECO:0000313" key="2">
    <source>
        <dbReference type="Proteomes" id="UP000615446"/>
    </source>
</evidence>
<name>A0A8H3KQ91_9GLOM</name>